<gene>
    <name evidence="2" type="ORF">EYF80_035725</name>
</gene>
<evidence type="ECO:0000313" key="3">
    <source>
        <dbReference type="Proteomes" id="UP000314294"/>
    </source>
</evidence>
<evidence type="ECO:0000256" key="1">
    <source>
        <dbReference type="SAM" id="MobiDB-lite"/>
    </source>
</evidence>
<sequence length="152" mass="16446">MRLRTGPNQLGPGRGYGSDRAGGDRRVTDGPRRLLRVPAKRISRGVNAASVRPPHNHIERAVFESTESRAAPERRRTAVSSLAASHDPVALDVLCHSVHRATEQQRDAESSRTRPACREAKGDSGGIISALDLLKLPVCLYVSAPPTQNPTE</sequence>
<evidence type="ECO:0000313" key="2">
    <source>
        <dbReference type="EMBL" id="TNN54034.1"/>
    </source>
</evidence>
<keyword evidence="3" id="KW-1185">Reference proteome</keyword>
<comment type="caution">
    <text evidence="2">The sequence shown here is derived from an EMBL/GenBank/DDBJ whole genome shotgun (WGS) entry which is preliminary data.</text>
</comment>
<name>A0A4Z2GML8_9TELE</name>
<organism evidence="2 3">
    <name type="scientific">Liparis tanakae</name>
    <name type="common">Tanaka's snailfish</name>
    <dbReference type="NCBI Taxonomy" id="230148"/>
    <lineage>
        <taxon>Eukaryota</taxon>
        <taxon>Metazoa</taxon>
        <taxon>Chordata</taxon>
        <taxon>Craniata</taxon>
        <taxon>Vertebrata</taxon>
        <taxon>Euteleostomi</taxon>
        <taxon>Actinopterygii</taxon>
        <taxon>Neopterygii</taxon>
        <taxon>Teleostei</taxon>
        <taxon>Neoteleostei</taxon>
        <taxon>Acanthomorphata</taxon>
        <taxon>Eupercaria</taxon>
        <taxon>Perciformes</taxon>
        <taxon>Cottioidei</taxon>
        <taxon>Cottales</taxon>
        <taxon>Liparidae</taxon>
        <taxon>Liparis</taxon>
    </lineage>
</organism>
<proteinExistence type="predicted"/>
<feature type="region of interest" description="Disordered" evidence="1">
    <location>
        <begin position="1"/>
        <end position="35"/>
    </location>
</feature>
<feature type="compositionally biased region" description="Basic and acidic residues" evidence="1">
    <location>
        <begin position="21"/>
        <end position="32"/>
    </location>
</feature>
<dbReference type="Proteomes" id="UP000314294">
    <property type="component" value="Unassembled WGS sequence"/>
</dbReference>
<accession>A0A4Z2GML8</accession>
<reference evidence="2 3" key="1">
    <citation type="submission" date="2019-03" db="EMBL/GenBank/DDBJ databases">
        <title>First draft genome of Liparis tanakae, snailfish: a comprehensive survey of snailfish specific genes.</title>
        <authorList>
            <person name="Kim W."/>
            <person name="Song I."/>
            <person name="Jeong J.-H."/>
            <person name="Kim D."/>
            <person name="Kim S."/>
            <person name="Ryu S."/>
            <person name="Song J.Y."/>
            <person name="Lee S.K."/>
        </authorList>
    </citation>
    <scope>NUCLEOTIDE SEQUENCE [LARGE SCALE GENOMIC DNA]</scope>
    <source>
        <tissue evidence="2">Muscle</tissue>
    </source>
</reference>
<dbReference type="AlphaFoldDB" id="A0A4Z2GML8"/>
<dbReference type="EMBL" id="SRLO01000497">
    <property type="protein sequence ID" value="TNN54034.1"/>
    <property type="molecule type" value="Genomic_DNA"/>
</dbReference>
<protein>
    <submittedName>
        <fullName evidence="2">Uncharacterized protein</fullName>
    </submittedName>
</protein>